<protein>
    <recommendedName>
        <fullName evidence="3">Replication factor A C-terminal domain-containing protein</fullName>
    </recommendedName>
</protein>
<sequence>MEAAAEQGERESRTQMLTGTVLGIDHTDLFYRVCALCERTLSFPSGDDSDAPASSLCKFCHPHPASASSASKRLFRILMSVATETKVFSVICFDRVARVLFGCSADDFFHFAKLHPFCGVTVNEILEGEMFTMTLTKPLNGNARHLRLASAVPLSSTFQPIIQVLREYYTSSHTNLCTISGIVVEARQSQILCMEPCPQLTKPIAYEIFFSSIYKNLDSILKKSRDSNF</sequence>
<dbReference type="InterPro" id="IPR012340">
    <property type="entry name" value="NA-bd_OB-fold"/>
</dbReference>
<proteinExistence type="predicted"/>
<evidence type="ECO:0000313" key="2">
    <source>
        <dbReference type="Proteomes" id="UP000289738"/>
    </source>
</evidence>
<dbReference type="Gene3D" id="2.40.50.140">
    <property type="entry name" value="Nucleic acid-binding proteins"/>
    <property type="match status" value="1"/>
</dbReference>
<name>A0A445BW28_ARAHY</name>
<reference evidence="1 2" key="1">
    <citation type="submission" date="2019-01" db="EMBL/GenBank/DDBJ databases">
        <title>Sequencing of cultivated peanut Arachis hypogaea provides insights into genome evolution and oil improvement.</title>
        <authorList>
            <person name="Chen X."/>
        </authorList>
    </citation>
    <scope>NUCLEOTIDE SEQUENCE [LARGE SCALE GENOMIC DNA]</scope>
    <source>
        <strain evidence="2">cv. Fuhuasheng</strain>
        <tissue evidence="1">Leaves</tissue>
    </source>
</reference>
<comment type="caution">
    <text evidence="1">The sequence shown here is derived from an EMBL/GenBank/DDBJ whole genome shotgun (WGS) entry which is preliminary data.</text>
</comment>
<evidence type="ECO:0008006" key="3">
    <source>
        <dbReference type="Google" id="ProtNLM"/>
    </source>
</evidence>
<dbReference type="AlphaFoldDB" id="A0A445BW28"/>
<organism evidence="1 2">
    <name type="scientific">Arachis hypogaea</name>
    <name type="common">Peanut</name>
    <dbReference type="NCBI Taxonomy" id="3818"/>
    <lineage>
        <taxon>Eukaryota</taxon>
        <taxon>Viridiplantae</taxon>
        <taxon>Streptophyta</taxon>
        <taxon>Embryophyta</taxon>
        <taxon>Tracheophyta</taxon>
        <taxon>Spermatophyta</taxon>
        <taxon>Magnoliopsida</taxon>
        <taxon>eudicotyledons</taxon>
        <taxon>Gunneridae</taxon>
        <taxon>Pentapetalae</taxon>
        <taxon>rosids</taxon>
        <taxon>fabids</taxon>
        <taxon>Fabales</taxon>
        <taxon>Fabaceae</taxon>
        <taxon>Papilionoideae</taxon>
        <taxon>50 kb inversion clade</taxon>
        <taxon>dalbergioids sensu lato</taxon>
        <taxon>Dalbergieae</taxon>
        <taxon>Pterocarpus clade</taxon>
        <taxon>Arachis</taxon>
    </lineage>
</organism>
<dbReference type="Proteomes" id="UP000289738">
    <property type="component" value="Chromosome A08"/>
</dbReference>
<accession>A0A445BW28</accession>
<gene>
    <name evidence="1" type="ORF">Ahy_A08g039368</name>
</gene>
<keyword evidence="2" id="KW-1185">Reference proteome</keyword>
<dbReference type="EMBL" id="SDMP01000008">
    <property type="protein sequence ID" value="RYR42934.1"/>
    <property type="molecule type" value="Genomic_DNA"/>
</dbReference>
<evidence type="ECO:0000313" key="1">
    <source>
        <dbReference type="EMBL" id="RYR42934.1"/>
    </source>
</evidence>
<dbReference type="SUPFAM" id="SSF50249">
    <property type="entry name" value="Nucleic acid-binding proteins"/>
    <property type="match status" value="1"/>
</dbReference>